<dbReference type="Pfam" id="PF21018">
    <property type="entry name" value="BipA_C"/>
    <property type="match status" value="1"/>
</dbReference>
<dbReference type="AlphaFoldDB" id="A0A538T7E7"/>
<comment type="subunit">
    <text evidence="3">Monomer.</text>
</comment>
<dbReference type="EC" id="3.6.5.-" evidence="3"/>
<dbReference type="GO" id="GO:0043022">
    <property type="term" value="F:ribosome binding"/>
    <property type="evidence" value="ECO:0007669"/>
    <property type="project" value="UniProtKB-UniRule"/>
</dbReference>
<sequence length="789" mass="88863">MRANPDLRHPVRLPAHQFRRRQQHDRLRDRPDGHGPAHPGDPVGRLYRDLERGGGFGWARGQEIRPHVGSHARHRSSDQRHDPGPVLLWDRYLQRTDHDAGDLHQGGRLRLSDGDRDGERPRRALLRRGRRGLLREPDRARAPEVQRNDRHAVGHRIRNQEVRGHPPRGPFFLTGKQEVARLEEVESIRNIAIIAHVDHGKTTLVDAMLKQSGTYRDNERIIERVMDSMDLERERGITIMAKNTSVRYRGVKINIVDTPGHSDFGGEVERVLKMVDGVMLLVDASEGPLPQTRFVLRKALEQSLPAIVVVNKIDRQDARPTEVVNEIYDLFIDLDASERQIEFPILYAVSRDGIAKRSLTDCGTDLTPLFEEIVRSIPPPRARMEGKLQLLVANLDYDDYVGRIAIGRVFSGKISVGDQVSVCKLDGTEVKTRITQLYTFEALKRVPVENAAAGEIVALAGIEGIYIGETVSSLEDPVRLPPITVDEPTISMIFSVNNSPFAGRDGRYVTSRQVRERLFKETLGNVSIRVEDAESADGCKVSGRGELQLAILIEMMRREGFELQVSKPEVITREVDGRRLEPIELVVIDAPEMFIGVITEALGRRKGQMTKMVNHGRGGGQHRVRMEFEVPTRGLIGFRSEFLTDTKGTGLLNTMFLRWDAWQGAIVNRLTGALVSDRVGQATPYALYNLQERGELFIRPGTGVYEGMIVGENARDADMDVNVTREKKLTNMRASGSDEAVRLIPFRELSLEQALEFINQDELVEVTPAAIRLRKRILAANVRPKRKEA</sequence>
<dbReference type="Pfam" id="PF00009">
    <property type="entry name" value="GTP_EFTU"/>
    <property type="match status" value="1"/>
</dbReference>
<dbReference type="InterPro" id="IPR047043">
    <property type="entry name" value="BipA_III"/>
</dbReference>
<dbReference type="InterPro" id="IPR035647">
    <property type="entry name" value="EFG_III/V"/>
</dbReference>
<dbReference type="FunFam" id="3.30.70.240:FF:000002">
    <property type="entry name" value="GTP-binding protein TypA"/>
    <property type="match status" value="1"/>
</dbReference>
<dbReference type="CDD" id="cd03710">
    <property type="entry name" value="BipA_TypA_C"/>
    <property type="match status" value="1"/>
</dbReference>
<dbReference type="InterPro" id="IPR042116">
    <property type="entry name" value="TypA/BipA_C"/>
</dbReference>
<evidence type="ECO:0000259" key="5">
    <source>
        <dbReference type="PROSITE" id="PS51722"/>
    </source>
</evidence>
<comment type="caution">
    <text evidence="6">The sequence shown here is derived from an EMBL/GenBank/DDBJ whole genome shotgun (WGS) entry which is preliminary data.</text>
</comment>
<protein>
    <recommendedName>
        <fullName evidence="3">Large ribosomal subunit assembly factor BipA</fullName>
        <ecNumber evidence="3">3.6.5.-</ecNumber>
    </recommendedName>
    <alternativeName>
        <fullName evidence="3">GTP-binding protein BipA</fullName>
    </alternativeName>
</protein>
<keyword evidence="3" id="KW-0694">RNA-binding</keyword>
<dbReference type="InterPro" id="IPR000795">
    <property type="entry name" value="T_Tr_GTP-bd_dom"/>
</dbReference>
<dbReference type="PROSITE" id="PS00301">
    <property type="entry name" value="G_TR_1"/>
    <property type="match status" value="1"/>
</dbReference>
<comment type="subcellular location">
    <subcellularLocation>
        <location evidence="3">Cytoplasm</location>
    </subcellularLocation>
    <text evidence="3">Binds to ribosomes.</text>
</comment>
<dbReference type="SUPFAM" id="SSF54980">
    <property type="entry name" value="EF-G C-terminal domain-like"/>
    <property type="match status" value="2"/>
</dbReference>
<dbReference type="GO" id="GO:0005829">
    <property type="term" value="C:cytosol"/>
    <property type="evidence" value="ECO:0007669"/>
    <property type="project" value="TreeGrafter"/>
</dbReference>
<comment type="function">
    <text evidence="3">A 50S ribosomal subunit assembly protein with GTPase activity, required for 50S subunit assembly at low temperatures, may also play a role in translation. Binds GTP and analogs. Binds the 70S ribosome between the 30S and 50S subunits, in a similar position as ribosome-bound EF-G; it contacts a number of ribosomal proteins, both rRNAs and the A-site tRNA.</text>
</comment>
<dbReference type="CDD" id="cd03691">
    <property type="entry name" value="BipA_TypA_II"/>
    <property type="match status" value="1"/>
</dbReference>
<feature type="compositionally biased region" description="Basic and acidic residues" evidence="4">
    <location>
        <begin position="24"/>
        <end position="35"/>
    </location>
</feature>
<feature type="binding site" evidence="3">
    <location>
        <begin position="311"/>
        <end position="314"/>
    </location>
    <ligand>
        <name>GTP</name>
        <dbReference type="ChEBI" id="CHEBI:37565"/>
    </ligand>
</feature>
<feature type="region of interest" description="Disordered" evidence="4">
    <location>
        <begin position="1"/>
        <end position="48"/>
    </location>
</feature>
<dbReference type="SUPFAM" id="SSF52540">
    <property type="entry name" value="P-loop containing nucleoside triphosphate hydrolases"/>
    <property type="match status" value="1"/>
</dbReference>
<dbReference type="CDD" id="cd16263">
    <property type="entry name" value="BipA_III"/>
    <property type="match status" value="1"/>
</dbReference>
<dbReference type="Gene3D" id="3.30.70.240">
    <property type="match status" value="1"/>
</dbReference>
<keyword evidence="1 3" id="KW-0342">GTP-binding</keyword>
<evidence type="ECO:0000313" key="6">
    <source>
        <dbReference type="EMBL" id="TMQ59444.1"/>
    </source>
</evidence>
<dbReference type="InterPro" id="IPR031157">
    <property type="entry name" value="G_TR_CS"/>
</dbReference>
<dbReference type="GO" id="GO:0003924">
    <property type="term" value="F:GTPase activity"/>
    <property type="evidence" value="ECO:0007669"/>
    <property type="project" value="UniProtKB-UniRule"/>
</dbReference>
<dbReference type="GO" id="GO:0000049">
    <property type="term" value="F:tRNA binding"/>
    <property type="evidence" value="ECO:0007669"/>
    <property type="project" value="UniProtKB-KW"/>
</dbReference>
<dbReference type="InterPro" id="IPR004161">
    <property type="entry name" value="EFTu-like_2"/>
</dbReference>
<dbReference type="FunFam" id="3.40.50.300:FF:000055">
    <property type="entry name" value="GTP-binding protein TypA"/>
    <property type="match status" value="1"/>
</dbReference>
<dbReference type="InterPro" id="IPR009000">
    <property type="entry name" value="Transl_B-barrel_sf"/>
</dbReference>
<feature type="compositionally biased region" description="Basic residues" evidence="4">
    <location>
        <begin position="123"/>
        <end position="132"/>
    </location>
</feature>
<dbReference type="InterPro" id="IPR000640">
    <property type="entry name" value="EFG_V-like"/>
</dbReference>
<dbReference type="HAMAP" id="MF_00849">
    <property type="entry name" value="BipA"/>
    <property type="match status" value="1"/>
</dbReference>
<dbReference type="GO" id="GO:0000027">
    <property type="term" value="P:ribosomal large subunit assembly"/>
    <property type="evidence" value="ECO:0007669"/>
    <property type="project" value="UniProtKB-UniRule"/>
</dbReference>
<dbReference type="InterPro" id="IPR006298">
    <property type="entry name" value="BipA"/>
</dbReference>
<dbReference type="Gene3D" id="2.40.30.10">
    <property type="entry name" value="Translation factors"/>
    <property type="match status" value="1"/>
</dbReference>
<name>A0A538T7E7_UNCEI</name>
<feature type="domain" description="Tr-type G" evidence="5">
    <location>
        <begin position="186"/>
        <end position="381"/>
    </location>
</feature>
<comment type="catalytic activity">
    <reaction evidence="2 3">
        <text>GTP + H2O = GDP + phosphate + H(+)</text>
        <dbReference type="Rhea" id="RHEA:19669"/>
        <dbReference type="ChEBI" id="CHEBI:15377"/>
        <dbReference type="ChEBI" id="CHEBI:15378"/>
        <dbReference type="ChEBI" id="CHEBI:37565"/>
        <dbReference type="ChEBI" id="CHEBI:43474"/>
        <dbReference type="ChEBI" id="CHEBI:58189"/>
    </reaction>
</comment>
<dbReference type="EMBL" id="VBOW01000022">
    <property type="protein sequence ID" value="TMQ59444.1"/>
    <property type="molecule type" value="Genomic_DNA"/>
</dbReference>
<keyword evidence="3" id="KW-0378">Hydrolase</keyword>
<dbReference type="Gene3D" id="2.40.50.250">
    <property type="entry name" value="bipa protein"/>
    <property type="match status" value="1"/>
</dbReference>
<dbReference type="SUPFAM" id="SSF50447">
    <property type="entry name" value="Translation proteins"/>
    <property type="match status" value="1"/>
</dbReference>
<dbReference type="PANTHER" id="PTHR42908:SF8">
    <property type="entry name" value="TR-TYPE G DOMAIN-CONTAINING PROTEIN"/>
    <property type="match status" value="1"/>
</dbReference>
<feature type="region of interest" description="Disordered" evidence="4">
    <location>
        <begin position="98"/>
        <end position="147"/>
    </location>
</feature>
<dbReference type="CDD" id="cd01891">
    <property type="entry name" value="TypA_BipA"/>
    <property type="match status" value="1"/>
</dbReference>
<evidence type="ECO:0000256" key="1">
    <source>
        <dbReference type="ARBA" id="ARBA00023134"/>
    </source>
</evidence>
<dbReference type="FunFam" id="2.40.30.10:FF:000016">
    <property type="entry name" value="GTP-binding protein TypA"/>
    <property type="match status" value="1"/>
</dbReference>
<proteinExistence type="inferred from homology"/>
<organism evidence="6 7">
    <name type="scientific">Eiseniibacteriota bacterium</name>
    <dbReference type="NCBI Taxonomy" id="2212470"/>
    <lineage>
        <taxon>Bacteria</taxon>
        <taxon>Candidatus Eiseniibacteriota</taxon>
    </lineage>
</organism>
<feature type="binding site" evidence="3">
    <location>
        <begin position="198"/>
        <end position="203"/>
    </location>
    <ligand>
        <name>GTP</name>
        <dbReference type="ChEBI" id="CHEBI:37565"/>
    </ligand>
</feature>
<dbReference type="PROSITE" id="PS51722">
    <property type="entry name" value="G_TR_2"/>
    <property type="match status" value="1"/>
</dbReference>
<comment type="similarity">
    <text evidence="3">Belongs to the TRAFAC class translation factor GTPase superfamily. Classic translation factor GTPase family. BipA subfamily.</text>
</comment>
<keyword evidence="3" id="KW-0547">Nucleotide-binding</keyword>
<dbReference type="Gene3D" id="3.40.50.300">
    <property type="entry name" value="P-loop containing nucleotide triphosphate hydrolases"/>
    <property type="match status" value="1"/>
</dbReference>
<dbReference type="GO" id="GO:0019843">
    <property type="term" value="F:rRNA binding"/>
    <property type="evidence" value="ECO:0007669"/>
    <property type="project" value="UniProtKB-KW"/>
</dbReference>
<dbReference type="FunFam" id="3.30.70.870:FF:000003">
    <property type="entry name" value="GTP-binding protein TypA"/>
    <property type="match status" value="1"/>
</dbReference>
<keyword evidence="3" id="KW-0690">Ribosome biogenesis</keyword>
<dbReference type="InterPro" id="IPR048876">
    <property type="entry name" value="BipA_C"/>
</dbReference>
<dbReference type="GO" id="GO:1990904">
    <property type="term" value="C:ribonucleoprotein complex"/>
    <property type="evidence" value="ECO:0007669"/>
    <property type="project" value="TreeGrafter"/>
</dbReference>
<dbReference type="Pfam" id="PF00679">
    <property type="entry name" value="EFG_C"/>
    <property type="match status" value="1"/>
</dbReference>
<dbReference type="NCBIfam" id="TIGR00231">
    <property type="entry name" value="small_GTP"/>
    <property type="match status" value="1"/>
</dbReference>
<dbReference type="InterPro" id="IPR027417">
    <property type="entry name" value="P-loop_NTPase"/>
</dbReference>
<dbReference type="InterPro" id="IPR035651">
    <property type="entry name" value="BipA_V"/>
</dbReference>
<evidence type="ECO:0000313" key="7">
    <source>
        <dbReference type="Proteomes" id="UP000316852"/>
    </source>
</evidence>
<dbReference type="FunFam" id="2.40.50.250:FF:000001">
    <property type="entry name" value="GTP-binding protein TypA"/>
    <property type="match status" value="1"/>
</dbReference>
<gene>
    <name evidence="6" type="primary">typA</name>
    <name evidence="3" type="synonym">bipA</name>
    <name evidence="6" type="ORF">E6K76_05090</name>
</gene>
<dbReference type="InterPro" id="IPR047042">
    <property type="entry name" value="BipA_II"/>
</dbReference>
<dbReference type="NCBIfam" id="TIGR01394">
    <property type="entry name" value="TypA_BipA"/>
    <property type="match status" value="1"/>
</dbReference>
<accession>A0A538T7E7</accession>
<dbReference type="Pfam" id="PF03144">
    <property type="entry name" value="GTP_EFTU_D2"/>
    <property type="match status" value="1"/>
</dbReference>
<reference evidence="6 7" key="1">
    <citation type="journal article" date="2019" name="Nat. Microbiol.">
        <title>Mediterranean grassland soil C-N compound turnover is dependent on rainfall and depth, and is mediated by genomically divergent microorganisms.</title>
        <authorList>
            <person name="Diamond S."/>
            <person name="Andeer P.F."/>
            <person name="Li Z."/>
            <person name="Crits-Christoph A."/>
            <person name="Burstein D."/>
            <person name="Anantharaman K."/>
            <person name="Lane K.R."/>
            <person name="Thomas B.C."/>
            <person name="Pan C."/>
            <person name="Northen T.R."/>
            <person name="Banfield J.F."/>
        </authorList>
    </citation>
    <scope>NUCLEOTIDE SEQUENCE [LARGE SCALE GENOMIC DNA]</scope>
    <source>
        <strain evidence="6">WS_6</strain>
    </source>
</reference>
<evidence type="ECO:0000256" key="4">
    <source>
        <dbReference type="SAM" id="MobiDB-lite"/>
    </source>
</evidence>
<keyword evidence="3" id="KW-0699">rRNA-binding</keyword>
<evidence type="ECO:0000256" key="2">
    <source>
        <dbReference type="ARBA" id="ARBA00048548"/>
    </source>
</evidence>
<keyword evidence="3" id="KW-0963">Cytoplasm</keyword>
<dbReference type="PRINTS" id="PR00315">
    <property type="entry name" value="ELONGATNFCT"/>
</dbReference>
<dbReference type="Gene3D" id="3.30.70.870">
    <property type="entry name" value="Elongation Factor G (Translational Gtpase), domain 3"/>
    <property type="match status" value="1"/>
</dbReference>
<dbReference type="Proteomes" id="UP000316852">
    <property type="component" value="Unassembled WGS sequence"/>
</dbReference>
<dbReference type="InterPro" id="IPR005225">
    <property type="entry name" value="Small_GTP-bd"/>
</dbReference>
<dbReference type="GO" id="GO:0005525">
    <property type="term" value="F:GTP binding"/>
    <property type="evidence" value="ECO:0007669"/>
    <property type="project" value="UniProtKB-UniRule"/>
</dbReference>
<feature type="compositionally biased region" description="Basic and acidic residues" evidence="4">
    <location>
        <begin position="133"/>
        <end position="147"/>
    </location>
</feature>
<feature type="compositionally biased region" description="Basic and acidic residues" evidence="4">
    <location>
        <begin position="110"/>
        <end position="122"/>
    </location>
</feature>
<dbReference type="PANTHER" id="PTHR42908">
    <property type="entry name" value="TRANSLATION ELONGATION FACTOR-RELATED"/>
    <property type="match status" value="1"/>
</dbReference>
<dbReference type="GO" id="GO:0010467">
    <property type="term" value="P:gene expression"/>
    <property type="evidence" value="ECO:0007669"/>
    <property type="project" value="UniProtKB-ARBA"/>
</dbReference>
<dbReference type="InterPro" id="IPR047041">
    <property type="entry name" value="BipA_GTP-bd_dom"/>
</dbReference>
<keyword evidence="3" id="KW-0820">tRNA-binding</keyword>
<dbReference type="GO" id="GO:0009409">
    <property type="term" value="P:response to cold"/>
    <property type="evidence" value="ECO:0007669"/>
    <property type="project" value="UniProtKB-ARBA"/>
</dbReference>
<evidence type="ECO:0000256" key="3">
    <source>
        <dbReference type="HAMAP-Rule" id="MF_00849"/>
    </source>
</evidence>